<sequence>MDDVLIVKDGQKCDKCGKDLVSGIGCKNCSTIKEIFETCKLIKAKLESDGNLILTQEIDGKIEELKIKSSDMENQNYGSNFKPIKDYLQRTNKTTLAYENGELQNSIKSITLQGDKLIIEYQGSKTETKPVSSSSEFQQIKSYLSKVGKNNLSLSDLEQSSNQPTSPEKSNKALYIGLAVVGILVRIDGKRAKDLIKKEAQSDVWFIGDIILAKKNNDEEGNIYDIIDGQQRLITIFILLSVIYKKISGLDNEEIENKINDFLFWKKNQLRMILNNQDDQENFQKNRENGSREAIKVINTTGLELGISDLVKSLFISRSDSLYNQERVFKRWNSEVVKRVSSCSSKEVENTE</sequence>
<evidence type="ECO:0000313" key="1">
    <source>
        <dbReference type="EMBL" id="CAG8720299.1"/>
    </source>
</evidence>
<reference evidence="1" key="1">
    <citation type="submission" date="2021-06" db="EMBL/GenBank/DDBJ databases">
        <authorList>
            <person name="Kallberg Y."/>
            <person name="Tangrot J."/>
            <person name="Rosling A."/>
        </authorList>
    </citation>
    <scope>NUCLEOTIDE SEQUENCE</scope>
    <source>
        <strain evidence="1">MA461A</strain>
    </source>
</reference>
<dbReference type="EMBL" id="CAJVQC010022947">
    <property type="protein sequence ID" value="CAG8720299.1"/>
    <property type="molecule type" value="Genomic_DNA"/>
</dbReference>
<feature type="non-terminal residue" evidence="1">
    <location>
        <position position="352"/>
    </location>
</feature>
<comment type="caution">
    <text evidence="1">The sequence shown here is derived from an EMBL/GenBank/DDBJ whole genome shotgun (WGS) entry which is preliminary data.</text>
</comment>
<evidence type="ECO:0000313" key="2">
    <source>
        <dbReference type="Proteomes" id="UP000789920"/>
    </source>
</evidence>
<protein>
    <submittedName>
        <fullName evidence="1">22569_t:CDS:1</fullName>
    </submittedName>
</protein>
<name>A0ACA9PXA1_9GLOM</name>
<accession>A0ACA9PXA1</accession>
<organism evidence="1 2">
    <name type="scientific">Racocetra persica</name>
    <dbReference type="NCBI Taxonomy" id="160502"/>
    <lineage>
        <taxon>Eukaryota</taxon>
        <taxon>Fungi</taxon>
        <taxon>Fungi incertae sedis</taxon>
        <taxon>Mucoromycota</taxon>
        <taxon>Glomeromycotina</taxon>
        <taxon>Glomeromycetes</taxon>
        <taxon>Diversisporales</taxon>
        <taxon>Gigasporaceae</taxon>
        <taxon>Racocetra</taxon>
    </lineage>
</organism>
<dbReference type="Proteomes" id="UP000789920">
    <property type="component" value="Unassembled WGS sequence"/>
</dbReference>
<keyword evidence="2" id="KW-1185">Reference proteome</keyword>
<proteinExistence type="predicted"/>
<gene>
    <name evidence="1" type="ORF">RPERSI_LOCUS11246</name>
</gene>